<dbReference type="InterPro" id="IPR003958">
    <property type="entry name" value="CBFA_NFYB_domain"/>
</dbReference>
<dbReference type="PANTHER" id="PTHR11064:SF115">
    <property type="entry name" value="NUCLEAR TRANSCRIPTION FACTOR Y SUBUNIT B-9"/>
    <property type="match status" value="1"/>
</dbReference>
<dbReference type="Pfam" id="PF00808">
    <property type="entry name" value="CBFD_NFYB_HMF"/>
    <property type="match status" value="1"/>
</dbReference>
<evidence type="ECO:0000313" key="7">
    <source>
        <dbReference type="Proteomes" id="UP001386955"/>
    </source>
</evidence>
<dbReference type="InterPro" id="IPR027113">
    <property type="entry name" value="Transc_fact_NFYB/HAP3"/>
</dbReference>
<keyword evidence="7" id="KW-1185">Reference proteome</keyword>
<dbReference type="CDD" id="cd22907">
    <property type="entry name" value="HFD_NFYB"/>
    <property type="match status" value="1"/>
</dbReference>
<dbReference type="AlphaFoldDB" id="A0AAN9X632"/>
<dbReference type="SUPFAM" id="SSF47113">
    <property type="entry name" value="Histone-fold"/>
    <property type="match status" value="1"/>
</dbReference>
<dbReference type="GO" id="GO:0001228">
    <property type="term" value="F:DNA-binding transcription activator activity, RNA polymerase II-specific"/>
    <property type="evidence" value="ECO:0007669"/>
    <property type="project" value="InterPro"/>
</dbReference>
<dbReference type="InterPro" id="IPR009072">
    <property type="entry name" value="Histone-fold"/>
</dbReference>
<dbReference type="GO" id="GO:0000978">
    <property type="term" value="F:RNA polymerase II cis-regulatory region sequence-specific DNA binding"/>
    <property type="evidence" value="ECO:0007669"/>
    <property type="project" value="TreeGrafter"/>
</dbReference>
<evidence type="ECO:0000259" key="5">
    <source>
        <dbReference type="Pfam" id="PF00808"/>
    </source>
</evidence>
<dbReference type="Gene3D" id="1.10.20.10">
    <property type="entry name" value="Histone, subunit A"/>
    <property type="match status" value="1"/>
</dbReference>
<feature type="domain" description="Transcription factor CBF/NF-Y/archaeal histone" evidence="5">
    <location>
        <begin position="39"/>
        <end position="99"/>
    </location>
</feature>
<feature type="compositionally biased region" description="Polar residues" evidence="4">
    <location>
        <begin position="17"/>
        <end position="31"/>
    </location>
</feature>
<protein>
    <recommendedName>
        <fullName evidence="5">Transcription factor CBF/NF-Y/archaeal histone domain-containing protein</fullName>
    </recommendedName>
</protein>
<dbReference type="PRINTS" id="PR00615">
    <property type="entry name" value="CCAATSUBUNTA"/>
</dbReference>
<comment type="caution">
    <text evidence="6">The sequence shown here is derived from an EMBL/GenBank/DDBJ whole genome shotgun (WGS) entry which is preliminary data.</text>
</comment>
<organism evidence="6 7">
    <name type="scientific">Psophocarpus tetragonolobus</name>
    <name type="common">Winged bean</name>
    <name type="synonym">Dolichos tetragonolobus</name>
    <dbReference type="NCBI Taxonomy" id="3891"/>
    <lineage>
        <taxon>Eukaryota</taxon>
        <taxon>Viridiplantae</taxon>
        <taxon>Streptophyta</taxon>
        <taxon>Embryophyta</taxon>
        <taxon>Tracheophyta</taxon>
        <taxon>Spermatophyta</taxon>
        <taxon>Magnoliopsida</taxon>
        <taxon>eudicotyledons</taxon>
        <taxon>Gunneridae</taxon>
        <taxon>Pentapetalae</taxon>
        <taxon>rosids</taxon>
        <taxon>fabids</taxon>
        <taxon>Fabales</taxon>
        <taxon>Fabaceae</taxon>
        <taxon>Papilionoideae</taxon>
        <taxon>50 kb inversion clade</taxon>
        <taxon>NPAAA clade</taxon>
        <taxon>indigoferoid/millettioid clade</taxon>
        <taxon>Phaseoleae</taxon>
        <taxon>Psophocarpus</taxon>
    </lineage>
</organism>
<gene>
    <name evidence="6" type="ORF">VNO78_30757</name>
</gene>
<reference evidence="6 7" key="1">
    <citation type="submission" date="2024-01" db="EMBL/GenBank/DDBJ databases">
        <title>The genomes of 5 underutilized Papilionoideae crops provide insights into root nodulation and disease resistanc.</title>
        <authorList>
            <person name="Jiang F."/>
        </authorList>
    </citation>
    <scope>NUCLEOTIDE SEQUENCE [LARGE SCALE GENOMIC DNA]</scope>
    <source>
        <strain evidence="6">DUOXIRENSHENG_FW03</strain>
        <tissue evidence="6">Leaves</tissue>
    </source>
</reference>
<dbReference type="GO" id="GO:0046982">
    <property type="term" value="F:protein heterodimerization activity"/>
    <property type="evidence" value="ECO:0007669"/>
    <property type="project" value="InterPro"/>
</dbReference>
<dbReference type="Proteomes" id="UP001386955">
    <property type="component" value="Unassembled WGS sequence"/>
</dbReference>
<feature type="compositionally biased region" description="Basic and acidic residues" evidence="4">
    <location>
        <begin position="1"/>
        <end position="16"/>
    </location>
</feature>
<sequence>MEHGIPSFHDDHETRSNSDSNQQHSTKNGVGSQVVFGDANMVRIMQKVLPSEATVSEETKQMMEKCVSKFISIITSEANKICHKEHRKIVTVEDMLCAMHSLGFDNYVEPLTIFLKRYRSEVENLRNDDCVHNGKAMSNIDPSN</sequence>
<keyword evidence="2" id="KW-0805">Transcription regulation</keyword>
<dbReference type="PANTHER" id="PTHR11064">
    <property type="entry name" value="CCAAT-BINDING TRANSCRIPTION FACTOR-RELATED"/>
    <property type="match status" value="1"/>
</dbReference>
<name>A0AAN9X632_PSOTE</name>
<evidence type="ECO:0000256" key="3">
    <source>
        <dbReference type="ARBA" id="ARBA00023163"/>
    </source>
</evidence>
<comment type="similarity">
    <text evidence="1">Belongs to the NFYB/HAP3 subunit family.</text>
</comment>
<evidence type="ECO:0000256" key="1">
    <source>
        <dbReference type="ARBA" id="ARBA00009053"/>
    </source>
</evidence>
<evidence type="ECO:0000256" key="4">
    <source>
        <dbReference type="SAM" id="MobiDB-lite"/>
    </source>
</evidence>
<accession>A0AAN9X632</accession>
<dbReference type="GO" id="GO:0016602">
    <property type="term" value="C:CCAAT-binding factor complex"/>
    <property type="evidence" value="ECO:0007669"/>
    <property type="project" value="InterPro"/>
</dbReference>
<evidence type="ECO:0000256" key="2">
    <source>
        <dbReference type="ARBA" id="ARBA00023015"/>
    </source>
</evidence>
<evidence type="ECO:0000313" key="6">
    <source>
        <dbReference type="EMBL" id="KAK7385050.1"/>
    </source>
</evidence>
<keyword evidence="3" id="KW-0804">Transcription</keyword>
<proteinExistence type="inferred from homology"/>
<feature type="region of interest" description="Disordered" evidence="4">
    <location>
        <begin position="1"/>
        <end position="31"/>
    </location>
</feature>
<dbReference type="EMBL" id="JAYMYS010000008">
    <property type="protein sequence ID" value="KAK7385050.1"/>
    <property type="molecule type" value="Genomic_DNA"/>
</dbReference>